<comment type="caution">
    <text evidence="2">The sequence shown here is derived from an EMBL/GenBank/DDBJ whole genome shotgun (WGS) entry which is preliminary data.</text>
</comment>
<accession>A0ABN1AKU1</accession>
<evidence type="ECO:0000313" key="3">
    <source>
        <dbReference type="Proteomes" id="UP001500713"/>
    </source>
</evidence>
<organism evidence="2 3">
    <name type="scientific">Parasphingorhabdus litoris</name>
    <dbReference type="NCBI Taxonomy" id="394733"/>
    <lineage>
        <taxon>Bacteria</taxon>
        <taxon>Pseudomonadati</taxon>
        <taxon>Pseudomonadota</taxon>
        <taxon>Alphaproteobacteria</taxon>
        <taxon>Sphingomonadales</taxon>
        <taxon>Sphingomonadaceae</taxon>
        <taxon>Parasphingorhabdus</taxon>
    </lineage>
</organism>
<keyword evidence="1" id="KW-0175">Coiled coil</keyword>
<protein>
    <submittedName>
        <fullName evidence="2">Uncharacterized protein</fullName>
    </submittedName>
</protein>
<evidence type="ECO:0000256" key="1">
    <source>
        <dbReference type="SAM" id="Coils"/>
    </source>
</evidence>
<dbReference type="Proteomes" id="UP001500713">
    <property type="component" value="Unassembled WGS sequence"/>
</dbReference>
<name>A0ABN1AKU1_9SPHN</name>
<proteinExistence type="predicted"/>
<reference evidence="2 3" key="1">
    <citation type="journal article" date="2019" name="Int. J. Syst. Evol. Microbiol.">
        <title>The Global Catalogue of Microorganisms (GCM) 10K type strain sequencing project: providing services to taxonomists for standard genome sequencing and annotation.</title>
        <authorList>
            <consortium name="The Broad Institute Genomics Platform"/>
            <consortium name="The Broad Institute Genome Sequencing Center for Infectious Disease"/>
            <person name="Wu L."/>
            <person name="Ma J."/>
        </authorList>
    </citation>
    <scope>NUCLEOTIDE SEQUENCE [LARGE SCALE GENOMIC DNA]</scope>
    <source>
        <strain evidence="2 3">JCM 14162</strain>
    </source>
</reference>
<evidence type="ECO:0000313" key="2">
    <source>
        <dbReference type="EMBL" id="GAA0479046.1"/>
    </source>
</evidence>
<gene>
    <name evidence="2" type="ORF">GCM10009096_21300</name>
</gene>
<dbReference type="EMBL" id="BAAAEM010000002">
    <property type="protein sequence ID" value="GAA0479046.1"/>
    <property type="molecule type" value="Genomic_DNA"/>
</dbReference>
<keyword evidence="3" id="KW-1185">Reference proteome</keyword>
<feature type="coiled-coil region" evidence="1">
    <location>
        <begin position="42"/>
        <end position="76"/>
    </location>
</feature>
<sequence length="79" mass="9057">MRGAICSKPRAYGQRVKDLSSAVAILMICWQIFAMPKPQPKSEKQRKEAEKADRLAEQLRANLRRRKAQAKDMKSTDPE</sequence>